<dbReference type="InterPro" id="IPR025742">
    <property type="entry name" value="CSTF2_hinge"/>
</dbReference>
<dbReference type="Pfam" id="PF14304">
    <property type="entry name" value="CSTF_C"/>
    <property type="match status" value="1"/>
</dbReference>
<dbReference type="GO" id="GO:0031124">
    <property type="term" value="P:mRNA 3'-end processing"/>
    <property type="evidence" value="ECO:0007669"/>
    <property type="project" value="InterPro"/>
</dbReference>
<evidence type="ECO:0000256" key="2">
    <source>
        <dbReference type="ARBA" id="ARBA00023242"/>
    </source>
</evidence>
<feature type="domain" description="RRM" evidence="5">
    <location>
        <begin position="9"/>
        <end position="87"/>
    </location>
</feature>
<evidence type="ECO:0000313" key="7">
    <source>
        <dbReference type="RefSeq" id="XP_009763840.1"/>
    </source>
</evidence>
<comment type="subcellular location">
    <subcellularLocation>
        <location evidence="1">Nucleus</location>
    </subcellularLocation>
</comment>
<proteinExistence type="predicted"/>
<dbReference type="RefSeq" id="XP_009763840.1">
    <property type="nucleotide sequence ID" value="XM_009765538.1"/>
</dbReference>
<keyword evidence="2" id="KW-0539">Nucleus</keyword>
<evidence type="ECO:0000256" key="3">
    <source>
        <dbReference type="PROSITE-ProRule" id="PRU00176"/>
    </source>
</evidence>
<reference evidence="7" key="2">
    <citation type="submission" date="2025-08" db="UniProtKB">
        <authorList>
            <consortium name="RefSeq"/>
        </authorList>
    </citation>
    <scope>IDENTIFICATION</scope>
    <source>
        <tissue evidence="7">Leaf</tissue>
    </source>
</reference>
<feature type="compositionally biased region" description="Basic and acidic residues" evidence="4">
    <location>
        <begin position="83"/>
        <end position="98"/>
    </location>
</feature>
<dbReference type="InterPro" id="IPR038192">
    <property type="entry name" value="CSTF_C_sf"/>
</dbReference>
<dbReference type="SUPFAM" id="SSF54928">
    <property type="entry name" value="RNA-binding domain, RBD"/>
    <property type="match status" value="1"/>
</dbReference>
<dbReference type="PANTHER" id="PTHR45735">
    <property type="entry name" value="CLEAVAGE STIMULATION FACTOR SUBUNIT 2"/>
    <property type="match status" value="1"/>
</dbReference>
<dbReference type="GO" id="GO:0005847">
    <property type="term" value="C:mRNA cleavage and polyadenylation specificity factor complex"/>
    <property type="evidence" value="ECO:0007669"/>
    <property type="project" value="TreeGrafter"/>
</dbReference>
<evidence type="ECO:0000259" key="5">
    <source>
        <dbReference type="PROSITE" id="PS50102"/>
    </source>
</evidence>
<feature type="region of interest" description="Disordered" evidence="4">
    <location>
        <begin position="83"/>
        <end position="113"/>
    </location>
</feature>
<feature type="region of interest" description="Disordered" evidence="4">
    <location>
        <begin position="369"/>
        <end position="423"/>
    </location>
</feature>
<dbReference type="Pfam" id="PF00076">
    <property type="entry name" value="RRM_1"/>
    <property type="match status" value="1"/>
</dbReference>
<name>A0A1U7VPM8_NICSY</name>
<dbReference type="PANTHER" id="PTHR45735:SF2">
    <property type="entry name" value="CLEAVAGE STIMULATION FACTOR SUBUNIT 2"/>
    <property type="match status" value="1"/>
</dbReference>
<dbReference type="CDD" id="cd12398">
    <property type="entry name" value="RRM_CSTF2_RNA15_like"/>
    <property type="match status" value="1"/>
</dbReference>
<organism evidence="6 7">
    <name type="scientific">Nicotiana sylvestris</name>
    <name type="common">Wood tobacco</name>
    <name type="synonym">South American tobacco</name>
    <dbReference type="NCBI Taxonomy" id="4096"/>
    <lineage>
        <taxon>Eukaryota</taxon>
        <taxon>Viridiplantae</taxon>
        <taxon>Streptophyta</taxon>
        <taxon>Embryophyta</taxon>
        <taxon>Tracheophyta</taxon>
        <taxon>Spermatophyta</taxon>
        <taxon>Magnoliopsida</taxon>
        <taxon>eudicotyledons</taxon>
        <taxon>Gunneridae</taxon>
        <taxon>Pentapetalae</taxon>
        <taxon>asterids</taxon>
        <taxon>lamiids</taxon>
        <taxon>Solanales</taxon>
        <taxon>Solanaceae</taxon>
        <taxon>Nicotianoideae</taxon>
        <taxon>Nicotianeae</taxon>
        <taxon>Nicotiana</taxon>
    </lineage>
</organism>
<keyword evidence="3" id="KW-0694">RNA-binding</keyword>
<dbReference type="AlphaFoldDB" id="A0A1U7VPM8"/>
<dbReference type="SMART" id="SM00360">
    <property type="entry name" value="RRM"/>
    <property type="match status" value="1"/>
</dbReference>
<dbReference type="InterPro" id="IPR000504">
    <property type="entry name" value="RRM_dom"/>
</dbReference>
<evidence type="ECO:0000256" key="1">
    <source>
        <dbReference type="ARBA" id="ARBA00004123"/>
    </source>
</evidence>
<reference evidence="6" key="1">
    <citation type="journal article" date="2013" name="Genome Biol.">
        <title>Reference genomes and transcriptomes of Nicotiana sylvestris and Nicotiana tomentosiformis.</title>
        <authorList>
            <person name="Sierro N."/>
            <person name="Battey J.N."/>
            <person name="Ouadi S."/>
            <person name="Bovet L."/>
            <person name="Goepfert S."/>
            <person name="Bakaher N."/>
            <person name="Peitsch M.C."/>
            <person name="Ivanov N.V."/>
        </authorList>
    </citation>
    <scope>NUCLEOTIDE SEQUENCE [LARGE SCALE GENOMIC DNA]</scope>
</reference>
<dbReference type="FunFam" id="3.30.70.330:FF:000378">
    <property type="entry name" value="Cleavage stimulating factor 64"/>
    <property type="match status" value="1"/>
</dbReference>
<dbReference type="GO" id="GO:0003729">
    <property type="term" value="F:mRNA binding"/>
    <property type="evidence" value="ECO:0007669"/>
    <property type="project" value="TreeGrafter"/>
</dbReference>
<protein>
    <submittedName>
        <fullName evidence="7">Uncharacterized RNA-binding protein C644.16 isoform X2</fullName>
    </submittedName>
</protein>
<gene>
    <name evidence="7" type="primary">LOC104215682</name>
</gene>
<dbReference type="Pfam" id="PF14327">
    <property type="entry name" value="CSTF2_hinge"/>
    <property type="match status" value="1"/>
</dbReference>
<dbReference type="InterPro" id="IPR026896">
    <property type="entry name" value="CSTF_C"/>
</dbReference>
<dbReference type="InterPro" id="IPR012677">
    <property type="entry name" value="Nucleotide-bd_a/b_plait_sf"/>
</dbReference>
<dbReference type="Gene3D" id="1.10.20.70">
    <property type="entry name" value="Transcription termination and cleavage factor, C-terminal domain"/>
    <property type="match status" value="1"/>
</dbReference>
<dbReference type="Gene3D" id="1.25.40.630">
    <property type="match status" value="1"/>
</dbReference>
<accession>A0A1U7VPM8</accession>
<dbReference type="PROSITE" id="PS50102">
    <property type="entry name" value="RRM"/>
    <property type="match status" value="1"/>
</dbReference>
<evidence type="ECO:0000256" key="4">
    <source>
        <dbReference type="SAM" id="MobiDB-lite"/>
    </source>
</evidence>
<feature type="region of interest" description="Disordered" evidence="4">
    <location>
        <begin position="245"/>
        <end position="264"/>
    </location>
</feature>
<dbReference type="Proteomes" id="UP000189701">
    <property type="component" value="Unplaced"/>
</dbReference>
<keyword evidence="6" id="KW-1185">Reference proteome</keyword>
<feature type="compositionally biased region" description="Polar residues" evidence="4">
    <location>
        <begin position="402"/>
        <end position="423"/>
    </location>
</feature>
<evidence type="ECO:0000313" key="6">
    <source>
        <dbReference type="Proteomes" id="UP000189701"/>
    </source>
</evidence>
<sequence length="466" mass="50275">MASSDSQRRCVFVGNIPYDATEEQLIQICEEVGPVVSFRLVIDRETGKPKGYGFCEYKDEETALSARRNLQGYEINGRQLRVDFAENDKNSDRNRDQGRGGPGMATNIDPKKHIGGPAVPVDSALHQPIGMSVAMTAAAVMAGALGAAQTGSSFSQSGVDPLTLHMSKLSRSQLNDVMSEFKVMCTQNKEQTRQLLLAIPNLSKALFQAQLILGMVSQPMLQMPNIRQSTAPQLQPLLLDGQRSQQLATQSLPGLPPLPPSLLPQARPQIQLAQPAQNQILQSQLPTPSRILPSVQPQVNVSINPPVQMGTSSSIKQQMHPSFLQQAGPVASTNFSYNSQLGTTNTNYHPPQSTLPPLLEQGFQVNPSAVSGVMDNMNKGSRGPQAPNNSSSITRPAYPAGPSTQVSAAAEVSNSDKQASQVQLPSDIESALLQQVLSLTPEQLSSLPPDQQQQVIQLQQMLRQPT</sequence>
<dbReference type="Gene3D" id="3.30.70.330">
    <property type="match status" value="1"/>
</dbReference>
<dbReference type="InterPro" id="IPR035979">
    <property type="entry name" value="RBD_domain_sf"/>
</dbReference>